<keyword evidence="2" id="KW-0456">Lyase</keyword>
<organism evidence="2 3">
    <name type="scientific">Desulfobulbus oralis</name>
    <dbReference type="NCBI Taxonomy" id="1986146"/>
    <lineage>
        <taxon>Bacteria</taxon>
        <taxon>Pseudomonadati</taxon>
        <taxon>Thermodesulfobacteriota</taxon>
        <taxon>Desulfobulbia</taxon>
        <taxon>Desulfobulbales</taxon>
        <taxon>Desulfobulbaceae</taxon>
        <taxon>Desulfobulbus</taxon>
    </lineage>
</organism>
<dbReference type="SUPFAM" id="SSF48371">
    <property type="entry name" value="ARM repeat"/>
    <property type="match status" value="1"/>
</dbReference>
<dbReference type="AlphaFoldDB" id="A0A2L1GQG0"/>
<dbReference type="Gene3D" id="1.25.10.10">
    <property type="entry name" value="Leucine-rich Repeat Variant"/>
    <property type="match status" value="1"/>
</dbReference>
<evidence type="ECO:0000256" key="1">
    <source>
        <dbReference type="SAM" id="MobiDB-lite"/>
    </source>
</evidence>
<dbReference type="Proteomes" id="UP000239867">
    <property type="component" value="Chromosome"/>
</dbReference>
<dbReference type="InterPro" id="IPR054701">
    <property type="entry name" value="DVU0298-like"/>
</dbReference>
<evidence type="ECO:0000313" key="3">
    <source>
        <dbReference type="Proteomes" id="UP000239867"/>
    </source>
</evidence>
<keyword evidence="3" id="KW-1185">Reference proteome</keyword>
<protein>
    <submittedName>
        <fullName evidence="2">PBS lyase</fullName>
    </submittedName>
</protein>
<dbReference type="NCBIfam" id="NF045662">
    <property type="entry name" value="DVU0298_fam"/>
    <property type="match status" value="1"/>
</dbReference>
<reference evidence="2 3" key="1">
    <citation type="journal article" date="2018" name="MBio">
        <title>Insights into the evolution of host association through the isolation and characterization of a novel human periodontal pathobiont, Desulfobulbus oralis.</title>
        <authorList>
            <person name="Cross K.L."/>
            <person name="Chirania P."/>
            <person name="Xiong W."/>
            <person name="Beall C.J."/>
            <person name="Elkins J.G."/>
            <person name="Giannone R.J."/>
            <person name="Griffen A.L."/>
            <person name="Guss A.M."/>
            <person name="Hettich R.L."/>
            <person name="Joshi S.S."/>
            <person name="Mokrzan E.M."/>
            <person name="Martin R.K."/>
            <person name="Zhulin I.B."/>
            <person name="Leys E.J."/>
            <person name="Podar M."/>
        </authorList>
    </citation>
    <scope>NUCLEOTIDE SEQUENCE [LARGE SCALE GENOMIC DNA]</scope>
    <source>
        <strain evidence="2 3">ORNL</strain>
    </source>
</reference>
<accession>A0A2L1GQG0</accession>
<dbReference type="InterPro" id="IPR016024">
    <property type="entry name" value="ARM-type_fold"/>
</dbReference>
<feature type="region of interest" description="Disordered" evidence="1">
    <location>
        <begin position="135"/>
        <end position="169"/>
    </location>
</feature>
<dbReference type="OrthoDB" id="9774367at2"/>
<dbReference type="EMBL" id="CP021255">
    <property type="protein sequence ID" value="AVD71919.1"/>
    <property type="molecule type" value="Genomic_DNA"/>
</dbReference>
<gene>
    <name evidence="2" type="ORF">CAY53_10915</name>
</gene>
<dbReference type="RefSeq" id="WP_104937132.1">
    <property type="nucleotide sequence ID" value="NZ_CP021255.1"/>
</dbReference>
<proteinExistence type="predicted"/>
<evidence type="ECO:0000313" key="2">
    <source>
        <dbReference type="EMBL" id="AVD71919.1"/>
    </source>
</evidence>
<sequence length="381" mass="41546">MSTAKEQPLRPWCPFCGMSVGRPGYAQERSMREFPLGRCECGAVYVSETTGHNVGAAMVECLVNACGGNWDLAWDLLPEDDYLTGQLDNYDEVTHQVVPERFLDGRAVRGVLFFVRLHRGLAELAAHFARAHGAGAQPETAPRAVPAGAHVPPPPRLDPKRQKKRADKAGVQRLVRAGDVEALVALYLDDHRTLHFLQRLLYTPEAGERYKIAWILGQVCGAGASLDPGPVADLLHRLFESASDSASSSWGMVEAIGAIIANRPDIYGAFARHLFPYMGDPGTREAVLWGLAEIADKRPDTIRALPFYSLFPVLANKDPVLRALALRLLGRIGAREAGLQIMGLTHDPTPVMVPDRGGLTATTVAQLAEEALQLIHQEEQS</sequence>
<dbReference type="InterPro" id="IPR011989">
    <property type="entry name" value="ARM-like"/>
</dbReference>
<dbReference type="GO" id="GO:0016829">
    <property type="term" value="F:lyase activity"/>
    <property type="evidence" value="ECO:0007669"/>
    <property type="project" value="UniProtKB-KW"/>
</dbReference>
<feature type="compositionally biased region" description="Low complexity" evidence="1">
    <location>
        <begin position="135"/>
        <end position="150"/>
    </location>
</feature>
<dbReference type="KEGG" id="deo:CAY53_10915"/>
<name>A0A2L1GQG0_9BACT</name>